<dbReference type="Gene3D" id="3.60.15.10">
    <property type="entry name" value="Ribonuclease Z/Hydroxyacylglutathione hydrolase-like"/>
    <property type="match status" value="1"/>
</dbReference>
<dbReference type="EMBL" id="CP041186">
    <property type="protein sequence ID" value="QDG52008.1"/>
    <property type="molecule type" value="Genomic_DNA"/>
</dbReference>
<dbReference type="InterPro" id="IPR050662">
    <property type="entry name" value="Sec-metab_biosynth-thioest"/>
</dbReference>
<protein>
    <submittedName>
        <fullName evidence="2">MBL fold metallo-hydrolase</fullName>
    </submittedName>
</protein>
<accession>A0A5B8YBV7</accession>
<dbReference type="InterPro" id="IPR041516">
    <property type="entry name" value="LACTB2_WH"/>
</dbReference>
<dbReference type="Pfam" id="PF17778">
    <property type="entry name" value="WHD_BLACT"/>
    <property type="match status" value="1"/>
</dbReference>
<sequence>MSRMSSSEPSQTSGVVLTRGAGGELELFWARRPHDAGFMGGFFSYFVGRVEREDHSTPLDVDEGELAVAREFYAAATRELFEESGLNFEASRLAHLGGWRTPSWLDEDFYTEFFWLHLSDEECERLGVDELHKKVDRDEIAFSEWIRPEDALERWSTGRAPMTPPLVAVLDIFAHTPLDEVAGELDRRRDAHRRDAPMEIVGGLSVLPLETATIPPATHTNCYFVGDERFVVIDPGSADDAELELLFGAIDGFLEQGRGLAAVVLTHHHRDHVSGVSALVERYDAEVWAHHELVARLKDLPVDRELEDGEAIELGPDTLTCLHTPGHAPDHLCLFHERTKSVIAGDLVASKGTIVINPPEGHVGQYMESLRRIRELGPRTIFPAHGWAITDPRGRLDFYISHRMKRERGILEALRRASTSVTPIDLVPEVYDDVPAHVWPLAARSLLAHLVHLVEEDFAETDGQKFWATENLGG</sequence>
<dbReference type="OrthoDB" id="9784009at2"/>
<dbReference type="Gene3D" id="1.10.10.10">
    <property type="entry name" value="Winged helix-like DNA-binding domain superfamily/Winged helix DNA-binding domain"/>
    <property type="match status" value="1"/>
</dbReference>
<dbReference type="SUPFAM" id="SSF55811">
    <property type="entry name" value="Nudix"/>
    <property type="match status" value="1"/>
</dbReference>
<reference evidence="2 3" key="1">
    <citation type="submission" date="2019-06" db="EMBL/GenBank/DDBJ databases">
        <title>Persicimonas caeni gen. nov., sp. nov., a predatory bacterium isolated from solar saltern.</title>
        <authorList>
            <person name="Wang S."/>
        </authorList>
    </citation>
    <scope>NUCLEOTIDE SEQUENCE [LARGE SCALE GENOMIC DNA]</scope>
    <source>
        <strain evidence="2 3">YN101</strain>
    </source>
</reference>
<dbReference type="AlphaFoldDB" id="A0A4Y6PUM5"/>
<dbReference type="PROSITE" id="PS51462">
    <property type="entry name" value="NUDIX"/>
    <property type="match status" value="1"/>
</dbReference>
<keyword evidence="3" id="KW-1185">Reference proteome</keyword>
<dbReference type="InterPro" id="IPR036866">
    <property type="entry name" value="RibonucZ/Hydroxyglut_hydro"/>
</dbReference>
<keyword evidence="2" id="KW-0378">Hydrolase</keyword>
<dbReference type="InterPro" id="IPR001279">
    <property type="entry name" value="Metallo-B-lactamas"/>
</dbReference>
<dbReference type="Gene3D" id="3.90.79.10">
    <property type="entry name" value="Nucleoside Triphosphate Pyrophosphohydrolase"/>
    <property type="match status" value="2"/>
</dbReference>
<evidence type="ECO:0000313" key="3">
    <source>
        <dbReference type="Proteomes" id="UP000315995"/>
    </source>
</evidence>
<dbReference type="SUPFAM" id="SSF56281">
    <property type="entry name" value="Metallo-hydrolase/oxidoreductase"/>
    <property type="match status" value="1"/>
</dbReference>
<dbReference type="Proteomes" id="UP000315995">
    <property type="component" value="Chromosome"/>
</dbReference>
<accession>A0A4Y6PUM5</accession>
<evidence type="ECO:0000313" key="2">
    <source>
        <dbReference type="EMBL" id="QDG52008.1"/>
    </source>
</evidence>
<dbReference type="PANTHER" id="PTHR23131">
    <property type="entry name" value="ENDORIBONUCLEASE LACTB2"/>
    <property type="match status" value="1"/>
</dbReference>
<feature type="domain" description="Nudix hydrolase" evidence="1">
    <location>
        <begin position="8"/>
        <end position="168"/>
    </location>
</feature>
<proteinExistence type="predicted"/>
<organism evidence="2 3">
    <name type="scientific">Persicimonas caeni</name>
    <dbReference type="NCBI Taxonomy" id="2292766"/>
    <lineage>
        <taxon>Bacteria</taxon>
        <taxon>Deltaproteobacteria</taxon>
        <taxon>Bradymonadales</taxon>
        <taxon>Bradymonadaceae</taxon>
        <taxon>Persicimonas</taxon>
    </lineage>
</organism>
<dbReference type="Pfam" id="PF00753">
    <property type="entry name" value="Lactamase_B"/>
    <property type="match status" value="1"/>
</dbReference>
<dbReference type="PANTHER" id="PTHR23131:SF0">
    <property type="entry name" value="ENDORIBONUCLEASE LACTB2"/>
    <property type="match status" value="1"/>
</dbReference>
<dbReference type="InterPro" id="IPR015797">
    <property type="entry name" value="NUDIX_hydrolase-like_dom_sf"/>
</dbReference>
<name>A0A4Y6PUM5_PERCE</name>
<dbReference type="InterPro" id="IPR000086">
    <property type="entry name" value="NUDIX_hydrolase_dom"/>
</dbReference>
<dbReference type="InterPro" id="IPR036388">
    <property type="entry name" value="WH-like_DNA-bd_sf"/>
</dbReference>
<dbReference type="GO" id="GO:0016787">
    <property type="term" value="F:hydrolase activity"/>
    <property type="evidence" value="ECO:0007669"/>
    <property type="project" value="UniProtKB-KW"/>
</dbReference>
<gene>
    <name evidence="2" type="ORF">FIV42_15045</name>
</gene>
<dbReference type="SMART" id="SM00849">
    <property type="entry name" value="Lactamase_B"/>
    <property type="match status" value="1"/>
</dbReference>
<evidence type="ECO:0000259" key="1">
    <source>
        <dbReference type="PROSITE" id="PS51462"/>
    </source>
</evidence>
<dbReference type="CDD" id="cd16278">
    <property type="entry name" value="metallo-hydrolase-like_MBL-fold"/>
    <property type="match status" value="1"/>
</dbReference>